<dbReference type="EMBL" id="ML769629">
    <property type="protein sequence ID" value="KAE9391306.1"/>
    <property type="molecule type" value="Genomic_DNA"/>
</dbReference>
<name>A0A6A4H0K8_9AGAR</name>
<evidence type="ECO:0000313" key="2">
    <source>
        <dbReference type="Proteomes" id="UP000799118"/>
    </source>
</evidence>
<proteinExistence type="predicted"/>
<dbReference type="AlphaFoldDB" id="A0A6A4H0K8"/>
<dbReference type="Proteomes" id="UP000799118">
    <property type="component" value="Unassembled WGS sequence"/>
</dbReference>
<accession>A0A6A4H0K8</accession>
<sequence length="95" mass="10706">MKLVIYLQLDSYCNYPAFKLQRTLAIQQLQFCELVFDIIPGNSLSISVSLNSSLPTNIIMQGITFHGSKEGKVVKSSLIREKLESDEFLVQVTHS</sequence>
<organism evidence="1 2">
    <name type="scientific">Gymnopus androsaceus JB14</name>
    <dbReference type="NCBI Taxonomy" id="1447944"/>
    <lineage>
        <taxon>Eukaryota</taxon>
        <taxon>Fungi</taxon>
        <taxon>Dikarya</taxon>
        <taxon>Basidiomycota</taxon>
        <taxon>Agaricomycotina</taxon>
        <taxon>Agaricomycetes</taxon>
        <taxon>Agaricomycetidae</taxon>
        <taxon>Agaricales</taxon>
        <taxon>Marasmiineae</taxon>
        <taxon>Omphalotaceae</taxon>
        <taxon>Gymnopus</taxon>
    </lineage>
</organism>
<evidence type="ECO:0000313" key="1">
    <source>
        <dbReference type="EMBL" id="KAE9391306.1"/>
    </source>
</evidence>
<protein>
    <submittedName>
        <fullName evidence="1">Uncharacterized protein</fullName>
    </submittedName>
</protein>
<gene>
    <name evidence="1" type="ORF">BT96DRAFT_1061119</name>
</gene>
<reference evidence="1" key="1">
    <citation type="journal article" date="2019" name="Environ. Microbiol.">
        <title>Fungal ecological strategies reflected in gene transcription - a case study of two litter decomposers.</title>
        <authorList>
            <person name="Barbi F."/>
            <person name="Kohler A."/>
            <person name="Barry K."/>
            <person name="Baskaran P."/>
            <person name="Daum C."/>
            <person name="Fauchery L."/>
            <person name="Ihrmark K."/>
            <person name="Kuo A."/>
            <person name="LaButti K."/>
            <person name="Lipzen A."/>
            <person name="Morin E."/>
            <person name="Grigoriev I.V."/>
            <person name="Henrissat B."/>
            <person name="Lindahl B."/>
            <person name="Martin F."/>
        </authorList>
    </citation>
    <scope>NUCLEOTIDE SEQUENCE</scope>
    <source>
        <strain evidence="1">JB14</strain>
    </source>
</reference>
<keyword evidence="2" id="KW-1185">Reference proteome</keyword>